<evidence type="ECO:0000256" key="1">
    <source>
        <dbReference type="SAM" id="MobiDB-lite"/>
    </source>
</evidence>
<organism evidence="2 3">
    <name type="scientific">Olea europaea subsp. europaea</name>
    <dbReference type="NCBI Taxonomy" id="158383"/>
    <lineage>
        <taxon>Eukaryota</taxon>
        <taxon>Viridiplantae</taxon>
        <taxon>Streptophyta</taxon>
        <taxon>Embryophyta</taxon>
        <taxon>Tracheophyta</taxon>
        <taxon>Spermatophyta</taxon>
        <taxon>Magnoliopsida</taxon>
        <taxon>eudicotyledons</taxon>
        <taxon>Gunneridae</taxon>
        <taxon>Pentapetalae</taxon>
        <taxon>asterids</taxon>
        <taxon>lamiids</taxon>
        <taxon>Lamiales</taxon>
        <taxon>Oleaceae</taxon>
        <taxon>Oleeae</taxon>
        <taxon>Olea</taxon>
    </lineage>
</organism>
<keyword evidence="3" id="KW-1185">Reference proteome</keyword>
<feature type="compositionally biased region" description="Basic residues" evidence="1">
    <location>
        <begin position="48"/>
        <end position="60"/>
    </location>
</feature>
<dbReference type="Gramene" id="OE9A034960T1">
    <property type="protein sequence ID" value="OE9A034960C1"/>
    <property type="gene ID" value="OE9A034960"/>
</dbReference>
<name>A0A8S0SPP4_OLEEU</name>
<dbReference type="AlphaFoldDB" id="A0A8S0SPP4"/>
<sequence>MDTNGKQVKNNKHNTKFVKNVESPKVVLNGKSEGEDESLTLLPSKKGGLSKKTGKPRRKVQWLDKNGDNLAEILEFQPSDESESDDDDSDFCICRVM</sequence>
<reference evidence="2 3" key="1">
    <citation type="submission" date="2019-12" db="EMBL/GenBank/DDBJ databases">
        <authorList>
            <person name="Alioto T."/>
            <person name="Alioto T."/>
            <person name="Gomez Garrido J."/>
        </authorList>
    </citation>
    <scope>NUCLEOTIDE SEQUENCE [LARGE SCALE GENOMIC DNA]</scope>
</reference>
<accession>A0A8S0SPP4</accession>
<evidence type="ECO:0000313" key="3">
    <source>
        <dbReference type="Proteomes" id="UP000594638"/>
    </source>
</evidence>
<dbReference type="OrthoDB" id="773814at2759"/>
<protein>
    <submittedName>
        <fullName evidence="2">Uncharacterized protein</fullName>
    </submittedName>
</protein>
<proteinExistence type="predicted"/>
<gene>
    <name evidence="2" type="ORF">OLEA9_A034960</name>
</gene>
<dbReference type="PANTHER" id="PTHR33401:SF2">
    <property type="entry name" value="OS03G0138400 PROTEIN"/>
    <property type="match status" value="1"/>
</dbReference>
<dbReference type="Proteomes" id="UP000594638">
    <property type="component" value="Unassembled WGS sequence"/>
</dbReference>
<dbReference type="PANTHER" id="PTHR33401">
    <property type="entry name" value="LIGHT-HARVESTING COMPLEX-LIKE PROTEIN OHP2, CHLOROPLASTIC"/>
    <property type="match status" value="1"/>
</dbReference>
<dbReference type="EMBL" id="CACTIH010005485">
    <property type="protein sequence ID" value="CAA2994922.1"/>
    <property type="molecule type" value="Genomic_DNA"/>
</dbReference>
<evidence type="ECO:0000313" key="2">
    <source>
        <dbReference type="EMBL" id="CAA2994922.1"/>
    </source>
</evidence>
<comment type="caution">
    <text evidence="2">The sequence shown here is derived from an EMBL/GenBank/DDBJ whole genome shotgun (WGS) entry which is preliminary data.</text>
</comment>
<feature type="region of interest" description="Disordered" evidence="1">
    <location>
        <begin position="1"/>
        <end position="63"/>
    </location>
</feature>